<dbReference type="CDD" id="cd06365">
    <property type="entry name" value="PBP1_pheromone_receptor"/>
    <property type="match status" value="1"/>
</dbReference>
<dbReference type="InterPro" id="IPR028082">
    <property type="entry name" value="Peripla_BP_I"/>
</dbReference>
<feature type="transmembrane region" description="Helical" evidence="12">
    <location>
        <begin position="744"/>
        <end position="767"/>
    </location>
</feature>
<evidence type="ECO:0000256" key="9">
    <source>
        <dbReference type="ARBA" id="ARBA00023170"/>
    </source>
</evidence>
<feature type="transmembrane region" description="Helical" evidence="12">
    <location>
        <begin position="655"/>
        <end position="679"/>
    </location>
</feature>
<evidence type="ECO:0000256" key="13">
    <source>
        <dbReference type="SAM" id="SignalP"/>
    </source>
</evidence>
<keyword evidence="11" id="KW-0807">Transducer</keyword>
<keyword evidence="6 12" id="KW-1133">Transmembrane helix</keyword>
<keyword evidence="7" id="KW-0297">G-protein coupled receptor</keyword>
<dbReference type="EMBL" id="AB540949">
    <property type="protein sequence ID" value="BAJ10474.1"/>
    <property type="molecule type" value="mRNA"/>
</dbReference>
<dbReference type="FunFam" id="2.10.50.30:FF:000002">
    <property type="entry name" value="Vomeronasal 2 receptor, h1"/>
    <property type="match status" value="1"/>
</dbReference>
<comment type="similarity">
    <text evidence="2">Belongs to the G-protein coupled receptor 3 family.</text>
</comment>
<feature type="transmembrane region" description="Helical" evidence="12">
    <location>
        <begin position="779"/>
        <end position="799"/>
    </location>
</feature>
<organism evidence="15">
    <name type="scientific">Mus musculus domesticus</name>
    <name type="common">western European house mouse</name>
    <dbReference type="NCBI Taxonomy" id="10092"/>
    <lineage>
        <taxon>Eukaryota</taxon>
        <taxon>Metazoa</taxon>
        <taxon>Chordata</taxon>
        <taxon>Craniata</taxon>
        <taxon>Vertebrata</taxon>
        <taxon>Euteleostomi</taxon>
        <taxon>Mammalia</taxon>
        <taxon>Eutheria</taxon>
        <taxon>Euarchontoglires</taxon>
        <taxon>Glires</taxon>
        <taxon>Rodentia</taxon>
        <taxon>Myomorpha</taxon>
        <taxon>Muroidea</taxon>
        <taxon>Muridae</taxon>
        <taxon>Murinae</taxon>
        <taxon>Mus</taxon>
        <taxon>Mus</taxon>
    </lineage>
</organism>
<accession>D7URW7</accession>
<evidence type="ECO:0000256" key="10">
    <source>
        <dbReference type="ARBA" id="ARBA00023180"/>
    </source>
</evidence>
<dbReference type="Pfam" id="PF01094">
    <property type="entry name" value="ANF_receptor"/>
    <property type="match status" value="1"/>
</dbReference>
<dbReference type="AlphaFoldDB" id="D7URW7"/>
<dbReference type="InterPro" id="IPR001828">
    <property type="entry name" value="ANF_lig-bd_rcpt"/>
</dbReference>
<dbReference type="PANTHER" id="PTHR24061">
    <property type="entry name" value="CALCIUM-SENSING RECEPTOR-RELATED"/>
    <property type="match status" value="1"/>
</dbReference>
<keyword evidence="4 12" id="KW-0812">Transmembrane</keyword>
<evidence type="ECO:0000256" key="11">
    <source>
        <dbReference type="ARBA" id="ARBA00023224"/>
    </source>
</evidence>
<dbReference type="GO" id="GO:0004930">
    <property type="term" value="F:G protein-coupled receptor activity"/>
    <property type="evidence" value="ECO:0007669"/>
    <property type="project" value="UniProtKB-KW"/>
</dbReference>
<dbReference type="Pfam" id="PF07562">
    <property type="entry name" value="NCD3G"/>
    <property type="match status" value="1"/>
</dbReference>
<dbReference type="AGR" id="MGI:3648972"/>
<comment type="subcellular location">
    <subcellularLocation>
        <location evidence="1">Cell membrane</location>
        <topology evidence="1">Multi-pass membrane protein</topology>
    </subcellularLocation>
</comment>
<feature type="transmembrane region" description="Helical" evidence="12">
    <location>
        <begin position="622"/>
        <end position="643"/>
    </location>
</feature>
<evidence type="ECO:0000256" key="3">
    <source>
        <dbReference type="ARBA" id="ARBA00022475"/>
    </source>
</evidence>
<name>D7URW7_MOUSE</name>
<protein>
    <submittedName>
        <fullName evidence="15">Vomeronasal 2 receptor p7</fullName>
    </submittedName>
</protein>
<dbReference type="PRINTS" id="PR01535">
    <property type="entry name" value="VOMERONASL2R"/>
</dbReference>
<proteinExistence type="evidence at transcript level"/>
<feature type="transmembrane region" description="Helical" evidence="12">
    <location>
        <begin position="585"/>
        <end position="610"/>
    </location>
</feature>
<evidence type="ECO:0000256" key="8">
    <source>
        <dbReference type="ARBA" id="ARBA00023136"/>
    </source>
</evidence>
<dbReference type="PROSITE" id="PS00981">
    <property type="entry name" value="G_PROTEIN_RECEP_F3_3"/>
    <property type="match status" value="1"/>
</dbReference>
<evidence type="ECO:0000256" key="7">
    <source>
        <dbReference type="ARBA" id="ARBA00023040"/>
    </source>
</evidence>
<dbReference type="InterPro" id="IPR004073">
    <property type="entry name" value="GPCR_3_vmron_rcpt_2"/>
</dbReference>
<dbReference type="PROSITE" id="PS50259">
    <property type="entry name" value="G_PROTEIN_RECEP_F3_4"/>
    <property type="match status" value="1"/>
</dbReference>
<dbReference type="MGI" id="MGI:3648972">
    <property type="gene designation" value="Vmn2r113"/>
</dbReference>
<evidence type="ECO:0000256" key="4">
    <source>
        <dbReference type="ARBA" id="ARBA00022692"/>
    </source>
</evidence>
<keyword evidence="5 13" id="KW-0732">Signal</keyword>
<keyword evidence="10" id="KW-0325">Glycoprotein</keyword>
<evidence type="ECO:0000313" key="16">
    <source>
        <dbReference type="MGI" id="MGI:3648972"/>
    </source>
</evidence>
<evidence type="ECO:0000256" key="1">
    <source>
        <dbReference type="ARBA" id="ARBA00004651"/>
    </source>
</evidence>
<feature type="transmembrane region" description="Helical" evidence="12">
    <location>
        <begin position="811"/>
        <end position="836"/>
    </location>
</feature>
<dbReference type="SUPFAM" id="SSF53822">
    <property type="entry name" value="Periplasmic binding protein-like I"/>
    <property type="match status" value="1"/>
</dbReference>
<dbReference type="InterPro" id="IPR017978">
    <property type="entry name" value="GPCR_3_C"/>
</dbReference>
<keyword evidence="3" id="KW-1003">Cell membrane</keyword>
<dbReference type="InterPro" id="IPR011500">
    <property type="entry name" value="GPCR_3_9-Cys_dom"/>
</dbReference>
<dbReference type="PANTHER" id="PTHR24061:SF403">
    <property type="entry name" value="VOMERONASAL 2, RECEPTOR 113-RELATED"/>
    <property type="match status" value="1"/>
</dbReference>
<dbReference type="SMR" id="D7URW7"/>
<dbReference type="FunFam" id="3.40.50.2300:FF:000024">
    <property type="entry name" value="Vomeronasal 2, receptor 73"/>
    <property type="match status" value="1"/>
</dbReference>
<dbReference type="Pfam" id="PF00003">
    <property type="entry name" value="7tm_3"/>
    <property type="match status" value="1"/>
</dbReference>
<dbReference type="CDD" id="cd15283">
    <property type="entry name" value="7tmC_V2R_pheromone"/>
    <property type="match status" value="1"/>
</dbReference>
<feature type="domain" description="G-protein coupled receptors family 3 profile" evidence="14">
    <location>
        <begin position="585"/>
        <end position="849"/>
    </location>
</feature>
<dbReference type="GO" id="GO:0005886">
    <property type="term" value="C:plasma membrane"/>
    <property type="evidence" value="ECO:0007669"/>
    <property type="project" value="UniProtKB-SubCell"/>
</dbReference>
<dbReference type="Gene3D" id="2.10.50.30">
    <property type="entry name" value="GPCR, family 3, nine cysteines domain"/>
    <property type="match status" value="1"/>
</dbReference>
<dbReference type="Gene3D" id="3.40.50.2300">
    <property type="match status" value="2"/>
</dbReference>
<evidence type="ECO:0000313" key="15">
    <source>
        <dbReference type="EMBL" id="BAJ10474.1"/>
    </source>
</evidence>
<keyword evidence="9 15" id="KW-0675">Receptor</keyword>
<dbReference type="InterPro" id="IPR000068">
    <property type="entry name" value="GPCR_3_Ca_sens_rcpt-rel"/>
</dbReference>
<feature type="signal peptide" evidence="13">
    <location>
        <begin position="1"/>
        <end position="18"/>
    </location>
</feature>
<evidence type="ECO:0000256" key="6">
    <source>
        <dbReference type="ARBA" id="ARBA00022989"/>
    </source>
</evidence>
<sequence>MFTLILLFLLLNIPLIVADFIDPRCFWRIKQNKDEDGNLGSGCSFFIQAVQWPVEKEYFSSILNTQTHTENHKYALVLAFSINEVNRNSDLLPNMSLIFTFSALICDYESQLKSLIHLSLQNHEIFPNYICNDDVCAVALTGLNWTTTLTLYTILNNFISHQFLHLTYGPFHPVLSDHEEFPYLYQMASEDTSLALAMVSFIIHFSWNWVGLAISDNDKGIQFLSYLRREMEKNTVCFAFVSMIPVNMHLYMTRTEVYYNQIMTSSTNVVIIYGDTDSTLAVSFRMWESLDIKRIWVTTSQWAITTGKKDFTFNNLYGTFAFGHHHGEISGFKNFVQTLNLLKYSDEYLVKLEWMYFNCEVSAPKCKTLKNCSSNHPLEWLMVRTFDMAFTEGSYAIYNAVYAVAHALHELTFQKFDNLPTDNVKEQNYACNKLGSFLRKIHFTNPVEDRVNMNQRNKLQENYDIFYVWNFPQGLGLKVKIGIFSPYIINGQQLHLSEDMLEWARGSTQMLTSVCSADCGPGFRKFGKNGMPACCFDCSPCPENEISNETNVELCVPCPEDQYANTEQNHCIHKALIFLTYKDPLGMALSLMALCFSAFTAVVLLVFVKHHSTPIVKANNRTLTYILLISLIFCFLCPLLFIGHPNSVTCILQQVTFGVAFTVAVSTVLAKTITILLAFRVTAPQRMMKYFLVSGTYIYIIPICTLIQVIVCAVWLGAAPPSVDIDARSEHGHIIIVCNKGSVSAFYCVLGYLACLAFGSFTLAFLSRNLPSTFNEAKSITFSMLVFCSVWVTFLPVYHSTKGKVMVAVEIFSTLASGAGMLICIFVPKCYIILFMPDRNSLQMIRKKSSSHAHLS</sequence>
<feature type="transmembrane region" description="Helical" evidence="12">
    <location>
        <begin position="691"/>
        <end position="716"/>
    </location>
</feature>
<gene>
    <name evidence="16" type="primary">Vmn2r113</name>
    <name evidence="15" type="synonym">V2Rp7</name>
</gene>
<evidence type="ECO:0000256" key="2">
    <source>
        <dbReference type="ARBA" id="ARBA00007242"/>
    </source>
</evidence>
<reference evidence="15" key="1">
    <citation type="journal article" date="2010" name="Nature">
        <title>The male mouse pheromone ESP1 enhances female sexual receptive behaviour through a specific vomeronasal receptor.</title>
        <authorList>
            <person name="Haga S."/>
            <person name="Hattori T."/>
            <person name="Sato T."/>
            <person name="Sato K."/>
            <person name="Matsuda S."/>
            <person name="Kobayakawa R."/>
            <person name="Sakano H."/>
            <person name="Yoshihara Y."/>
            <person name="Kikusui T."/>
            <person name="Touhara K."/>
        </authorList>
    </citation>
    <scope>NUCLEOTIDE SEQUENCE</scope>
    <source>
        <strain evidence="15">C57BL/6</strain>
    </source>
</reference>
<feature type="chain" id="PRO_5003106691" evidence="13">
    <location>
        <begin position="19"/>
        <end position="856"/>
    </location>
</feature>
<keyword evidence="8 12" id="KW-0472">Membrane</keyword>
<dbReference type="InterPro" id="IPR038550">
    <property type="entry name" value="GPCR_3_9-Cys_sf"/>
</dbReference>
<dbReference type="InterPro" id="IPR017979">
    <property type="entry name" value="GPCR_3_CS"/>
</dbReference>
<dbReference type="PRINTS" id="PR00248">
    <property type="entry name" value="GPCRMGR"/>
</dbReference>
<evidence type="ECO:0000256" key="5">
    <source>
        <dbReference type="ARBA" id="ARBA00022729"/>
    </source>
</evidence>
<dbReference type="InterPro" id="IPR000337">
    <property type="entry name" value="GPCR_3"/>
</dbReference>
<evidence type="ECO:0000259" key="14">
    <source>
        <dbReference type="PROSITE" id="PS50259"/>
    </source>
</evidence>
<evidence type="ECO:0000256" key="12">
    <source>
        <dbReference type="SAM" id="Phobius"/>
    </source>
</evidence>